<feature type="transmembrane region" description="Helical" evidence="1">
    <location>
        <begin position="34"/>
        <end position="54"/>
    </location>
</feature>
<evidence type="ECO:0000313" key="3">
    <source>
        <dbReference type="Proteomes" id="UP000623776"/>
    </source>
</evidence>
<evidence type="ECO:0000256" key="1">
    <source>
        <dbReference type="SAM" id="Phobius"/>
    </source>
</evidence>
<organism evidence="2 3">
    <name type="scientific">Vreelandella hamiltonii</name>
    <dbReference type="NCBI Taxonomy" id="502829"/>
    <lineage>
        <taxon>Bacteria</taxon>
        <taxon>Pseudomonadati</taxon>
        <taxon>Pseudomonadota</taxon>
        <taxon>Gammaproteobacteria</taxon>
        <taxon>Oceanospirillales</taxon>
        <taxon>Halomonadaceae</taxon>
        <taxon>Vreelandella</taxon>
    </lineage>
</organism>
<dbReference type="AlphaFoldDB" id="A0A8H9I3M1"/>
<name>A0A8H9I3M1_9GAMM</name>
<dbReference type="RefSeq" id="WP_189463675.1">
    <property type="nucleotide sequence ID" value="NZ_BMXN01000012.1"/>
</dbReference>
<proteinExistence type="predicted"/>
<protein>
    <submittedName>
        <fullName evidence="2">Uncharacterized protein</fullName>
    </submittedName>
</protein>
<sequence>MSLQRAYLLFAGLYSLLPVMGVIAILFGGGTPLALVHLFFGVLGVVGLWGYMLNRGVMNQRMWRPLALVFAVGSLVQMGILLSTPVAGVELTWMLISSIFALILAVMLYHYGNRDQPLWASEEERVAASKLAQLLEQQSNVTAYHREPGHENSVRVSKVGSAYQASVTRRTPKGQETFEQRFRHPETLLFFAEKFASVAPQEFTRQEVPGSQLA</sequence>
<reference evidence="3" key="1">
    <citation type="journal article" date="2019" name="Int. J. Syst. Evol. Microbiol.">
        <title>The Global Catalogue of Microorganisms (GCM) 10K type strain sequencing project: providing services to taxonomists for standard genome sequencing and annotation.</title>
        <authorList>
            <consortium name="The Broad Institute Genomics Platform"/>
            <consortium name="The Broad Institute Genome Sequencing Center for Infectious Disease"/>
            <person name="Wu L."/>
            <person name="Ma J."/>
        </authorList>
    </citation>
    <scope>NUCLEOTIDE SEQUENCE [LARGE SCALE GENOMIC DNA]</scope>
    <source>
        <strain evidence="3">KCTC 22154</strain>
    </source>
</reference>
<feature type="transmembrane region" description="Helical" evidence="1">
    <location>
        <begin position="66"/>
        <end position="87"/>
    </location>
</feature>
<feature type="transmembrane region" description="Helical" evidence="1">
    <location>
        <begin position="7"/>
        <end position="28"/>
    </location>
</feature>
<evidence type="ECO:0000313" key="2">
    <source>
        <dbReference type="EMBL" id="GGW29789.1"/>
    </source>
</evidence>
<dbReference type="EMBL" id="BMXN01000012">
    <property type="protein sequence ID" value="GGW29789.1"/>
    <property type="molecule type" value="Genomic_DNA"/>
</dbReference>
<keyword evidence="3" id="KW-1185">Reference proteome</keyword>
<accession>A0A8H9I3M1</accession>
<comment type="caution">
    <text evidence="2">The sequence shown here is derived from an EMBL/GenBank/DDBJ whole genome shotgun (WGS) entry which is preliminary data.</text>
</comment>
<keyword evidence="1" id="KW-0472">Membrane</keyword>
<gene>
    <name evidence="2" type="ORF">GCM10007157_22280</name>
</gene>
<keyword evidence="1" id="KW-1133">Transmembrane helix</keyword>
<feature type="transmembrane region" description="Helical" evidence="1">
    <location>
        <begin position="93"/>
        <end position="111"/>
    </location>
</feature>
<keyword evidence="1" id="KW-0812">Transmembrane</keyword>
<dbReference type="Proteomes" id="UP000623776">
    <property type="component" value="Unassembled WGS sequence"/>
</dbReference>